<dbReference type="PANTHER" id="PTHR36842:SF1">
    <property type="entry name" value="PROTEIN TOLB"/>
    <property type="match status" value="1"/>
</dbReference>
<dbReference type="RefSeq" id="WP_234653521.1">
    <property type="nucleotide sequence ID" value="NZ_CP094997.1"/>
</dbReference>
<name>A0A9X1PG85_9BACT</name>
<dbReference type="PROSITE" id="PS50093">
    <property type="entry name" value="PKD"/>
    <property type="match status" value="2"/>
</dbReference>
<dbReference type="Gene3D" id="2.60.40.10">
    <property type="entry name" value="Immunoglobulins"/>
    <property type="match status" value="3"/>
</dbReference>
<dbReference type="SMART" id="SM00089">
    <property type="entry name" value="PKD"/>
    <property type="match status" value="3"/>
</dbReference>
<dbReference type="InterPro" id="IPR013783">
    <property type="entry name" value="Ig-like_fold"/>
</dbReference>
<dbReference type="Pfam" id="PF18911">
    <property type="entry name" value="PKD_4"/>
    <property type="match status" value="2"/>
</dbReference>
<feature type="signal peptide" evidence="1">
    <location>
        <begin position="1"/>
        <end position="19"/>
    </location>
</feature>
<evidence type="ECO:0000259" key="2">
    <source>
        <dbReference type="PROSITE" id="PS50093"/>
    </source>
</evidence>
<evidence type="ECO:0000256" key="1">
    <source>
        <dbReference type="SAM" id="SignalP"/>
    </source>
</evidence>
<gene>
    <name evidence="3" type="ORF">LXM26_03955</name>
</gene>
<dbReference type="Proteomes" id="UP001139000">
    <property type="component" value="Unassembled WGS sequence"/>
</dbReference>
<accession>A0A9X1PG85</accession>
<sequence>MISKIALILIALVTVACSMQEPGAPKVDFEASITDCQAPCKVEFKDLSVNKGVYNWEYDWAFKDSASFSSDQDPTFTFDKAGKYQVVMTIRNAKYGSHSAEKTITITAPIAPVAEFSFTGNNCQAPCEVGFTNLSKNAQTFKWEFGDSSTVNTEQSPKHTFNKAGKFKVILTAFNETVSDTAAKVVTIITASKVLEADFDIVAKDTTRSDSAVYSFVNKSKNATSYLWDFGDKSRVKVDSPTHAFPRSAKDVTYNISLSAISGSEMKKKTKALIIRKK</sequence>
<keyword evidence="1" id="KW-0732">Signal</keyword>
<comment type="caution">
    <text evidence="3">The sequence shown here is derived from an EMBL/GenBank/DDBJ whole genome shotgun (WGS) entry which is preliminary data.</text>
</comment>
<evidence type="ECO:0000313" key="3">
    <source>
        <dbReference type="EMBL" id="MCF0060632.1"/>
    </source>
</evidence>
<feature type="chain" id="PRO_5040836436" evidence="1">
    <location>
        <begin position="20"/>
        <end position="278"/>
    </location>
</feature>
<dbReference type="SUPFAM" id="SSF49299">
    <property type="entry name" value="PKD domain"/>
    <property type="match status" value="3"/>
</dbReference>
<evidence type="ECO:0000313" key="4">
    <source>
        <dbReference type="Proteomes" id="UP001139000"/>
    </source>
</evidence>
<dbReference type="InterPro" id="IPR022409">
    <property type="entry name" value="PKD/Chitinase_dom"/>
</dbReference>
<organism evidence="3 4">
    <name type="scientific">Dyadobacter chenwenxiniae</name>
    <dbReference type="NCBI Taxonomy" id="2906456"/>
    <lineage>
        <taxon>Bacteria</taxon>
        <taxon>Pseudomonadati</taxon>
        <taxon>Bacteroidota</taxon>
        <taxon>Cytophagia</taxon>
        <taxon>Cytophagales</taxon>
        <taxon>Spirosomataceae</taxon>
        <taxon>Dyadobacter</taxon>
    </lineage>
</organism>
<protein>
    <submittedName>
        <fullName evidence="3">PKD domain-containing protein</fullName>
    </submittedName>
</protein>
<dbReference type="CDD" id="cd00146">
    <property type="entry name" value="PKD"/>
    <property type="match status" value="2"/>
</dbReference>
<dbReference type="InterPro" id="IPR000601">
    <property type="entry name" value="PKD_dom"/>
</dbReference>
<feature type="domain" description="PKD" evidence="2">
    <location>
        <begin position="140"/>
        <end position="188"/>
    </location>
</feature>
<proteinExistence type="predicted"/>
<dbReference type="AlphaFoldDB" id="A0A9X1PG85"/>
<keyword evidence="4" id="KW-1185">Reference proteome</keyword>
<dbReference type="InterPro" id="IPR035986">
    <property type="entry name" value="PKD_dom_sf"/>
</dbReference>
<reference evidence="3" key="1">
    <citation type="submission" date="2021-12" db="EMBL/GenBank/DDBJ databases">
        <title>Novel species in genus Dyadobacter.</title>
        <authorList>
            <person name="Ma C."/>
        </authorList>
    </citation>
    <scope>NUCLEOTIDE SEQUENCE</scope>
    <source>
        <strain evidence="3">LJ419</strain>
    </source>
</reference>
<dbReference type="PANTHER" id="PTHR36842">
    <property type="entry name" value="PROTEIN TOLB HOMOLOG"/>
    <property type="match status" value="1"/>
</dbReference>
<feature type="domain" description="PKD" evidence="2">
    <location>
        <begin position="58"/>
        <end position="113"/>
    </location>
</feature>
<dbReference type="EMBL" id="JAJTTC010000001">
    <property type="protein sequence ID" value="MCF0060632.1"/>
    <property type="molecule type" value="Genomic_DNA"/>
</dbReference>
<dbReference type="PROSITE" id="PS51257">
    <property type="entry name" value="PROKAR_LIPOPROTEIN"/>
    <property type="match status" value="1"/>
</dbReference>